<sequence>MATAPSTAKLHHLHPHLDDILDDVAPFPYTLAAFIGFLDEAHSLENAEFLLESKRYCRLYQWLKASGESEATSGAGAHLWEIWSRLTDRYIQHGAPREINIPDEIRQELVDYQHSHEDHPPPSILDPPIRHVEDLLHGCVLTPFFKACSVNSRIHAHSTPNLVEVVPRPPTTSDSAAEHPRVRKKSKKHLSHHAGIQELGQFITGAVTGVEPISSLQMIDEGRGRRSWDELLSQEMAHSTLGEGIARPMTAPPRQPRRGWGLLNRIFDK</sequence>
<dbReference type="InterPro" id="IPR036305">
    <property type="entry name" value="RGS_sf"/>
</dbReference>
<evidence type="ECO:0000313" key="3">
    <source>
        <dbReference type="EMBL" id="KAF9884952.1"/>
    </source>
</evidence>
<dbReference type="Pfam" id="PF00615">
    <property type="entry name" value="RGS"/>
    <property type="match status" value="1"/>
</dbReference>
<keyword evidence="4" id="KW-1185">Reference proteome</keyword>
<organism evidence="3 4">
    <name type="scientific">Aspergillus nanangensis</name>
    <dbReference type="NCBI Taxonomy" id="2582783"/>
    <lineage>
        <taxon>Eukaryota</taxon>
        <taxon>Fungi</taxon>
        <taxon>Dikarya</taxon>
        <taxon>Ascomycota</taxon>
        <taxon>Pezizomycotina</taxon>
        <taxon>Eurotiomycetes</taxon>
        <taxon>Eurotiomycetidae</taxon>
        <taxon>Eurotiales</taxon>
        <taxon>Aspergillaceae</taxon>
        <taxon>Aspergillus</taxon>
        <taxon>Aspergillus subgen. Circumdati</taxon>
    </lineage>
</organism>
<dbReference type="Proteomes" id="UP001194746">
    <property type="component" value="Unassembled WGS sequence"/>
</dbReference>
<dbReference type="EMBL" id="VCAU01000107">
    <property type="protein sequence ID" value="KAF9884952.1"/>
    <property type="molecule type" value="Genomic_DNA"/>
</dbReference>
<reference evidence="3" key="1">
    <citation type="journal article" date="2019" name="Beilstein J. Org. Chem.">
        <title>Nanangenines: drimane sesquiterpenoids as the dominant metabolite cohort of a novel Australian fungus, Aspergillus nanangensis.</title>
        <authorList>
            <person name="Lacey H.J."/>
            <person name="Gilchrist C.L.M."/>
            <person name="Crombie A."/>
            <person name="Kalaitzis J.A."/>
            <person name="Vuong D."/>
            <person name="Rutledge P.J."/>
            <person name="Turner P."/>
            <person name="Pitt J.I."/>
            <person name="Lacey E."/>
            <person name="Chooi Y.H."/>
            <person name="Piggott A.M."/>
        </authorList>
    </citation>
    <scope>NUCLEOTIDE SEQUENCE</scope>
    <source>
        <strain evidence="3">MST-FP2251</strain>
    </source>
</reference>
<evidence type="ECO:0000313" key="4">
    <source>
        <dbReference type="Proteomes" id="UP001194746"/>
    </source>
</evidence>
<protein>
    <recommendedName>
        <fullName evidence="2">RGS domain-containing protein</fullName>
    </recommendedName>
</protein>
<proteinExistence type="predicted"/>
<dbReference type="PROSITE" id="PS50132">
    <property type="entry name" value="RGS"/>
    <property type="match status" value="1"/>
</dbReference>
<feature type="compositionally biased region" description="Basic residues" evidence="1">
    <location>
        <begin position="181"/>
        <end position="191"/>
    </location>
</feature>
<gene>
    <name evidence="3" type="ORF">FE257_000861</name>
</gene>
<comment type="caution">
    <text evidence="3">The sequence shown here is derived from an EMBL/GenBank/DDBJ whole genome shotgun (WGS) entry which is preliminary data.</text>
</comment>
<dbReference type="InterPro" id="IPR044926">
    <property type="entry name" value="RGS_subdomain_2"/>
</dbReference>
<dbReference type="CDD" id="cd07440">
    <property type="entry name" value="RGS"/>
    <property type="match status" value="1"/>
</dbReference>
<evidence type="ECO:0000256" key="1">
    <source>
        <dbReference type="SAM" id="MobiDB-lite"/>
    </source>
</evidence>
<dbReference type="SMART" id="SM00315">
    <property type="entry name" value="RGS"/>
    <property type="match status" value="1"/>
</dbReference>
<feature type="region of interest" description="Disordered" evidence="1">
    <location>
        <begin position="164"/>
        <end position="191"/>
    </location>
</feature>
<dbReference type="SUPFAM" id="SSF48097">
    <property type="entry name" value="Regulator of G-protein signaling, RGS"/>
    <property type="match status" value="1"/>
</dbReference>
<evidence type="ECO:0000259" key="2">
    <source>
        <dbReference type="PROSITE" id="PS50132"/>
    </source>
</evidence>
<reference evidence="3" key="2">
    <citation type="submission" date="2020-02" db="EMBL/GenBank/DDBJ databases">
        <authorList>
            <person name="Gilchrist C.L.M."/>
            <person name="Chooi Y.-H."/>
        </authorList>
    </citation>
    <scope>NUCLEOTIDE SEQUENCE</scope>
    <source>
        <strain evidence="3">MST-FP2251</strain>
    </source>
</reference>
<dbReference type="InterPro" id="IPR016137">
    <property type="entry name" value="RGS"/>
</dbReference>
<feature type="domain" description="RGS" evidence="2">
    <location>
        <begin position="20"/>
        <end position="147"/>
    </location>
</feature>
<accession>A0AAD4GPY0</accession>
<dbReference type="AlphaFoldDB" id="A0AAD4GPY0"/>
<dbReference type="Gene3D" id="1.10.167.10">
    <property type="entry name" value="Regulator of G-protein Signalling 4, domain 2"/>
    <property type="match status" value="1"/>
</dbReference>
<name>A0AAD4GPY0_ASPNN</name>